<dbReference type="Gene3D" id="3.40.50.1100">
    <property type="match status" value="1"/>
</dbReference>
<dbReference type="PANTHER" id="PTHR19855">
    <property type="entry name" value="WD40 REPEAT PROTEIN 12, 37"/>
    <property type="match status" value="1"/>
</dbReference>
<dbReference type="PROSITE" id="PS00678">
    <property type="entry name" value="WD_REPEATS_1"/>
    <property type="match status" value="2"/>
</dbReference>
<dbReference type="Proteomes" id="UP000270296">
    <property type="component" value="Unassembled WGS sequence"/>
</dbReference>
<dbReference type="InterPro" id="IPR036322">
    <property type="entry name" value="WD40_repeat_dom_sf"/>
</dbReference>
<dbReference type="EMBL" id="UZAM01010352">
    <property type="protein sequence ID" value="VDP12011.1"/>
    <property type="molecule type" value="Genomic_DNA"/>
</dbReference>
<sequence length="363" mass="40073">MSVGHPCHVKPRGMIARALVVPAFGTIAFRSVQKDKYIALAVSKLFDAPERRLVEGAGAVGLAALFEYSVPELQHKRVVVVITGRNLCAASTLRLCLRSYFRERELFAILDIVFRHEEEADCWKKACVEAEQQQRWTADEEEFRECLTLHQGHTEGVDCVHLMRDASLCVSGARDRSLCIWNLSSSGSNDTPMVIKNAAHNGWIWTISSQENRVFTGSFDSTIHAWELQQSDIVLYSNICFDSPVMSLASCPNIVYAATYNSCVNVCDMRCTLNPMRSLKLHTGTAFSIATSDNYLYSTGADSSVACVDLRTFAVQSRCSIGRNGVKLSYHKGHIFVGTSSGSLYLMNSPPRSPGLSVVKVGL</sequence>
<dbReference type="InterPro" id="IPR015943">
    <property type="entry name" value="WD40/YVTN_repeat-like_dom_sf"/>
</dbReference>
<evidence type="ECO:0000313" key="6">
    <source>
        <dbReference type="WBParaSite" id="SBAD_0000740001-mRNA-1"/>
    </source>
</evidence>
<dbReference type="InterPro" id="IPR001680">
    <property type="entry name" value="WD40_rpt"/>
</dbReference>
<evidence type="ECO:0000313" key="5">
    <source>
        <dbReference type="Proteomes" id="UP000270296"/>
    </source>
</evidence>
<evidence type="ECO:0000256" key="2">
    <source>
        <dbReference type="ARBA" id="ARBA00022737"/>
    </source>
</evidence>
<dbReference type="PANTHER" id="PTHR19855:SF34">
    <property type="entry name" value="F-BOX_WD REPEAT-CONTAINING PROTEIN 9"/>
    <property type="match status" value="1"/>
</dbReference>
<dbReference type="Pfam" id="PF00400">
    <property type="entry name" value="WD40"/>
    <property type="match status" value="2"/>
</dbReference>
<reference evidence="4 5" key="2">
    <citation type="submission" date="2018-11" db="EMBL/GenBank/DDBJ databases">
        <authorList>
            <consortium name="Pathogen Informatics"/>
        </authorList>
    </citation>
    <scope>NUCLEOTIDE SEQUENCE [LARGE SCALE GENOMIC DNA]</scope>
</reference>
<feature type="repeat" description="WD" evidence="3">
    <location>
        <begin position="150"/>
        <end position="191"/>
    </location>
</feature>
<dbReference type="OrthoDB" id="2305498at2759"/>
<organism evidence="6">
    <name type="scientific">Soboliphyme baturini</name>
    <dbReference type="NCBI Taxonomy" id="241478"/>
    <lineage>
        <taxon>Eukaryota</taxon>
        <taxon>Metazoa</taxon>
        <taxon>Ecdysozoa</taxon>
        <taxon>Nematoda</taxon>
        <taxon>Enoplea</taxon>
        <taxon>Dorylaimia</taxon>
        <taxon>Dioctophymatida</taxon>
        <taxon>Dioctophymatoidea</taxon>
        <taxon>Soboliphymatidae</taxon>
        <taxon>Soboliphyme</taxon>
    </lineage>
</organism>
<evidence type="ECO:0000256" key="1">
    <source>
        <dbReference type="ARBA" id="ARBA00022574"/>
    </source>
</evidence>
<evidence type="ECO:0000256" key="3">
    <source>
        <dbReference type="PROSITE-ProRule" id="PRU00221"/>
    </source>
</evidence>
<dbReference type="SUPFAM" id="SSF50978">
    <property type="entry name" value="WD40 repeat-like"/>
    <property type="match status" value="1"/>
</dbReference>
<proteinExistence type="predicted"/>
<dbReference type="SMART" id="SM00320">
    <property type="entry name" value="WD40"/>
    <property type="match status" value="4"/>
</dbReference>
<gene>
    <name evidence="4" type="ORF">SBAD_LOCUS7133</name>
</gene>
<dbReference type="InterPro" id="IPR036052">
    <property type="entry name" value="TrpB-like_PALP_sf"/>
</dbReference>
<keyword evidence="1 3" id="KW-0853">WD repeat</keyword>
<dbReference type="SUPFAM" id="SSF53686">
    <property type="entry name" value="Tryptophan synthase beta subunit-like PLP-dependent enzymes"/>
    <property type="match status" value="1"/>
</dbReference>
<keyword evidence="2" id="KW-0677">Repeat</keyword>
<dbReference type="PROSITE" id="PS50294">
    <property type="entry name" value="WD_REPEATS_REGION"/>
    <property type="match status" value="1"/>
</dbReference>
<evidence type="ECO:0000313" key="4">
    <source>
        <dbReference type="EMBL" id="VDP12011.1"/>
    </source>
</evidence>
<dbReference type="AlphaFoldDB" id="A0A183IU36"/>
<accession>A0A183IU36</accession>
<dbReference type="PROSITE" id="PS50082">
    <property type="entry name" value="WD_REPEATS_2"/>
    <property type="match status" value="1"/>
</dbReference>
<keyword evidence="5" id="KW-1185">Reference proteome</keyword>
<protein>
    <submittedName>
        <fullName evidence="6">WD_REPEATS_REGION domain-containing protein</fullName>
    </submittedName>
</protein>
<reference evidence="6" key="1">
    <citation type="submission" date="2016-06" db="UniProtKB">
        <authorList>
            <consortium name="WormBaseParasite"/>
        </authorList>
    </citation>
    <scope>IDENTIFICATION</scope>
</reference>
<dbReference type="InterPro" id="IPR019775">
    <property type="entry name" value="WD40_repeat_CS"/>
</dbReference>
<name>A0A183IU36_9BILA</name>
<dbReference type="WBParaSite" id="SBAD_0000740001-mRNA-1">
    <property type="protein sequence ID" value="SBAD_0000740001-mRNA-1"/>
    <property type="gene ID" value="SBAD_0000740001"/>
</dbReference>
<dbReference type="Gene3D" id="2.130.10.10">
    <property type="entry name" value="YVTN repeat-like/Quinoprotein amine dehydrogenase"/>
    <property type="match status" value="1"/>
</dbReference>